<dbReference type="GO" id="GO:0005524">
    <property type="term" value="F:ATP binding"/>
    <property type="evidence" value="ECO:0007669"/>
    <property type="project" value="UniProtKB-KW"/>
</dbReference>
<dbReference type="Pfam" id="PF19833">
    <property type="entry name" value="RecG_dom3_C"/>
    <property type="match status" value="1"/>
</dbReference>
<evidence type="ECO:0000259" key="9">
    <source>
        <dbReference type="PROSITE" id="PS51194"/>
    </source>
</evidence>
<dbReference type="PROSITE" id="PS51194">
    <property type="entry name" value="HELICASE_CTER"/>
    <property type="match status" value="1"/>
</dbReference>
<keyword evidence="2" id="KW-0227">DNA damage</keyword>
<evidence type="ECO:0000313" key="11">
    <source>
        <dbReference type="Proteomes" id="UP001223646"/>
    </source>
</evidence>
<evidence type="ECO:0000256" key="1">
    <source>
        <dbReference type="ARBA" id="ARBA00022741"/>
    </source>
</evidence>
<dbReference type="InterPro" id="IPR001650">
    <property type="entry name" value="Helicase_C-like"/>
</dbReference>
<name>A0AAW9SZE1_CORAY</name>
<evidence type="ECO:0000259" key="8">
    <source>
        <dbReference type="PROSITE" id="PS51192"/>
    </source>
</evidence>
<keyword evidence="3 10" id="KW-0378">Hydrolase</keyword>
<feature type="domain" description="Helicase C-terminal" evidence="9">
    <location>
        <begin position="474"/>
        <end position="654"/>
    </location>
</feature>
<dbReference type="SMART" id="SM00490">
    <property type="entry name" value="HELICc"/>
    <property type="match status" value="2"/>
</dbReference>
<dbReference type="GO" id="GO:0016787">
    <property type="term" value="F:hydrolase activity"/>
    <property type="evidence" value="ECO:0007669"/>
    <property type="project" value="UniProtKB-KW"/>
</dbReference>
<dbReference type="InterPro" id="IPR014001">
    <property type="entry name" value="Helicase_ATP-bd"/>
</dbReference>
<accession>A0AAW9SZE1</accession>
<dbReference type="InterPro" id="IPR047112">
    <property type="entry name" value="RecG/Mfd"/>
</dbReference>
<evidence type="ECO:0000256" key="7">
    <source>
        <dbReference type="ARBA" id="ARBA00023204"/>
    </source>
</evidence>
<gene>
    <name evidence="10" type="ORF">QP460_008215</name>
</gene>
<dbReference type="Pfam" id="PF00271">
    <property type="entry name" value="Helicase_C"/>
    <property type="match status" value="1"/>
</dbReference>
<comment type="caution">
    <text evidence="10">The sequence shown here is derived from an EMBL/GenBank/DDBJ whole genome shotgun (WGS) entry which is preliminary data.</text>
</comment>
<dbReference type="EMBL" id="JASOOY020000030">
    <property type="protein sequence ID" value="MEO3717571.1"/>
    <property type="molecule type" value="Genomic_DNA"/>
</dbReference>
<dbReference type="PANTHER" id="PTHR47964:SF1">
    <property type="entry name" value="ATP-DEPENDENT DNA HELICASE HOMOLOG RECG, CHLOROPLASTIC"/>
    <property type="match status" value="1"/>
</dbReference>
<dbReference type="Gene3D" id="2.40.50.140">
    <property type="entry name" value="Nucleic acid-binding proteins"/>
    <property type="match status" value="1"/>
</dbReference>
<dbReference type="PANTHER" id="PTHR47964">
    <property type="entry name" value="ATP-DEPENDENT DNA HELICASE HOMOLOG RECG, CHLOROPLASTIC"/>
    <property type="match status" value="1"/>
</dbReference>
<evidence type="ECO:0000256" key="3">
    <source>
        <dbReference type="ARBA" id="ARBA00022801"/>
    </source>
</evidence>
<dbReference type="GO" id="GO:0006281">
    <property type="term" value="P:DNA repair"/>
    <property type="evidence" value="ECO:0007669"/>
    <property type="project" value="UniProtKB-KW"/>
</dbReference>
<dbReference type="CDD" id="cd04488">
    <property type="entry name" value="RecG_wedge_OBF"/>
    <property type="match status" value="1"/>
</dbReference>
<dbReference type="EC" id="3.6.4.12" evidence="10"/>
<protein>
    <submittedName>
        <fullName evidence="10">ATP-dependent DNA helicase RecG</fullName>
        <ecNumber evidence="10">3.6.4.12</ecNumber>
    </submittedName>
</protein>
<dbReference type="Gene3D" id="3.40.50.300">
    <property type="entry name" value="P-loop containing nucleotide triphosphate hydrolases"/>
    <property type="match status" value="2"/>
</dbReference>
<evidence type="ECO:0000313" key="10">
    <source>
        <dbReference type="EMBL" id="MEO3717571.1"/>
    </source>
</evidence>
<evidence type="ECO:0000256" key="6">
    <source>
        <dbReference type="ARBA" id="ARBA00023125"/>
    </source>
</evidence>
<dbReference type="Pfam" id="PF00270">
    <property type="entry name" value="DEAD"/>
    <property type="match status" value="1"/>
</dbReference>
<dbReference type="InterPro" id="IPR012340">
    <property type="entry name" value="NA-bd_OB-fold"/>
</dbReference>
<dbReference type="InterPro" id="IPR011545">
    <property type="entry name" value="DEAD/DEAH_box_helicase_dom"/>
</dbReference>
<evidence type="ECO:0000256" key="5">
    <source>
        <dbReference type="ARBA" id="ARBA00022840"/>
    </source>
</evidence>
<dbReference type="InterPro" id="IPR027417">
    <property type="entry name" value="P-loop_NTPase"/>
</dbReference>
<keyword evidence="6" id="KW-0238">DNA-binding</keyword>
<dbReference type="SUPFAM" id="SSF50249">
    <property type="entry name" value="Nucleic acid-binding proteins"/>
    <property type="match status" value="1"/>
</dbReference>
<keyword evidence="4 10" id="KW-0347">Helicase</keyword>
<sequence>MLGWLGSDYARTPLNIVVGPKIAKKLHTAFGMETVSDALTNFPKRYVAQGKSLDVSFSDIGDTITTVVEVHSISPAPAFADRRKPLKIYVSDGVRILPAAIFGAEWLRNMLHPGVRLLIVGTLSEFRNELQLKNVDCMVLKADGSVGAATGKLATLTKTAKGIAEMQRLLTRPYLPIYRGRKGVAGIHLALFMQRILEWLPLQPDPLPATPEGLTDFDSALRGAHFPSIAGPDIALTRLKYDEALELQLAVGARKRTQESLTAPACTEITGGLRDELRRGLPFSLTDGQVAVAADIAHDMSQTSPMNRLLAGEVGSGKTVVALLGMLQAVDASRQCAMLAPTEVLAQQHYRSLTAMLEQAGVAVTVRLLTGSMSTKERRATLLEAVNGEADIVVGTHALLSEGVEFFDLGLVVVDEQHRFGVRQRDQLRSRGRGGMTPHLLVMSATPIPRTVAMTIFGDLAVSQLTELPRGRQEIQSFVVPTLEKPRWEARTWERIGEEVAKGNRAFIVCPRITRDEEQFLDESVEAVFDRARKKLPGVRISQLHGNMAPEDKDRVMQAFATGQLDVLVSTTVIEVGVDIREATIMMIRRAESYGISQIHQLRGRVGRGDRGGLCFLCTHTHSQTPERTRLERIAATTDGIQLAELDLATRSFGDLLGDDQSGLATGLGLVDLTTDGEIIERTRHDATAFLDSDERLVGELISDIDEEQSNYLDRS</sequence>
<evidence type="ECO:0000256" key="4">
    <source>
        <dbReference type="ARBA" id="ARBA00022806"/>
    </source>
</evidence>
<keyword evidence="1" id="KW-0547">Nucleotide-binding</keyword>
<reference evidence="10" key="2">
    <citation type="submission" date="2024-05" db="EMBL/GenBank/DDBJ databases">
        <authorList>
            <person name="Wolfe A."/>
        </authorList>
    </citation>
    <scope>NUCLEOTIDE SEQUENCE</scope>
    <source>
        <strain evidence="10">UMB1064</strain>
    </source>
</reference>
<dbReference type="PROSITE" id="PS51192">
    <property type="entry name" value="HELICASE_ATP_BIND_1"/>
    <property type="match status" value="1"/>
</dbReference>
<keyword evidence="7" id="KW-0234">DNA repair</keyword>
<dbReference type="SUPFAM" id="SSF52540">
    <property type="entry name" value="P-loop containing nucleoside triphosphate hydrolases"/>
    <property type="match status" value="2"/>
</dbReference>
<dbReference type="RefSeq" id="WP_070852360.1">
    <property type="nucleotide sequence ID" value="NZ_JAFJMG010000041.1"/>
</dbReference>
<dbReference type="GO" id="GO:0003677">
    <property type="term" value="F:DNA binding"/>
    <property type="evidence" value="ECO:0007669"/>
    <property type="project" value="UniProtKB-KW"/>
</dbReference>
<feature type="domain" description="Helicase ATP-binding" evidence="8">
    <location>
        <begin position="299"/>
        <end position="465"/>
    </location>
</feature>
<dbReference type="AlphaFoldDB" id="A0AAW9SZE1"/>
<dbReference type="GO" id="GO:0003678">
    <property type="term" value="F:DNA helicase activity"/>
    <property type="evidence" value="ECO:0007669"/>
    <property type="project" value="UniProtKB-EC"/>
</dbReference>
<organism evidence="10 11">
    <name type="scientific">Corynebacterium amycolatum</name>
    <dbReference type="NCBI Taxonomy" id="43765"/>
    <lineage>
        <taxon>Bacteria</taxon>
        <taxon>Bacillati</taxon>
        <taxon>Actinomycetota</taxon>
        <taxon>Actinomycetes</taxon>
        <taxon>Mycobacteriales</taxon>
        <taxon>Corynebacteriaceae</taxon>
        <taxon>Corynebacterium</taxon>
    </lineage>
</organism>
<dbReference type="InterPro" id="IPR045562">
    <property type="entry name" value="RecG_dom3_C"/>
</dbReference>
<reference evidence="10" key="1">
    <citation type="submission" date="2023-05" db="EMBL/GenBank/DDBJ databases">
        <authorList>
            <person name="Du J."/>
        </authorList>
    </citation>
    <scope>NUCLEOTIDE SEQUENCE</scope>
    <source>
        <strain evidence="10">UMB1064</strain>
    </source>
</reference>
<dbReference type="Proteomes" id="UP001223646">
    <property type="component" value="Unassembled WGS sequence"/>
</dbReference>
<proteinExistence type="predicted"/>
<evidence type="ECO:0000256" key="2">
    <source>
        <dbReference type="ARBA" id="ARBA00022763"/>
    </source>
</evidence>
<keyword evidence="5" id="KW-0067">ATP-binding</keyword>
<dbReference type="CDD" id="cd17992">
    <property type="entry name" value="DEXHc_RecG"/>
    <property type="match status" value="1"/>
</dbReference>
<dbReference type="SMART" id="SM00487">
    <property type="entry name" value="DEXDc"/>
    <property type="match status" value="1"/>
</dbReference>